<reference evidence="1" key="1">
    <citation type="journal article" date="2014" name="Front. Microbiol.">
        <title>High frequency of phylogenetically diverse reductive dehalogenase-homologous genes in deep subseafloor sedimentary metagenomes.</title>
        <authorList>
            <person name="Kawai M."/>
            <person name="Futagami T."/>
            <person name="Toyoda A."/>
            <person name="Takaki Y."/>
            <person name="Nishi S."/>
            <person name="Hori S."/>
            <person name="Arai W."/>
            <person name="Tsubouchi T."/>
            <person name="Morono Y."/>
            <person name="Uchiyama I."/>
            <person name="Ito T."/>
            <person name="Fujiyama A."/>
            <person name="Inagaki F."/>
            <person name="Takami H."/>
        </authorList>
    </citation>
    <scope>NUCLEOTIDE SEQUENCE</scope>
    <source>
        <strain evidence="1">Expedition CK06-06</strain>
    </source>
</reference>
<feature type="non-terminal residue" evidence="1">
    <location>
        <position position="231"/>
    </location>
</feature>
<organism evidence="1">
    <name type="scientific">marine sediment metagenome</name>
    <dbReference type="NCBI Taxonomy" id="412755"/>
    <lineage>
        <taxon>unclassified sequences</taxon>
        <taxon>metagenomes</taxon>
        <taxon>ecological metagenomes</taxon>
    </lineage>
</organism>
<comment type="caution">
    <text evidence="1">The sequence shown here is derived from an EMBL/GenBank/DDBJ whole genome shotgun (WGS) entry which is preliminary data.</text>
</comment>
<feature type="non-terminal residue" evidence="1">
    <location>
        <position position="1"/>
    </location>
</feature>
<name>X1IB25_9ZZZZ</name>
<evidence type="ECO:0000313" key="1">
    <source>
        <dbReference type="EMBL" id="GAH79606.1"/>
    </source>
</evidence>
<protein>
    <submittedName>
        <fullName evidence="1">Uncharacterized protein</fullName>
    </submittedName>
</protein>
<sequence length="231" mass="27403">FFFSEVKSEKDKISEKQKEWHSFLSASLGFKVEIFLINHTEAQIEKIKAIDKPSSKQAIISFSFSSSKKREEAIKFVQEQESYFTQGEGKDQIYGAKFKINDIEKLYTILDLTSGWKTQKIEIDGEIVKSTELRNSLWCLREKNKQNASLDYCKKREYDNKLNKSGCRNIYFNELENEEWQDYGYIDTNKGEWIFDYKRINEKMEGEINRVKYCPIFDTKKARKLIKKIPE</sequence>
<dbReference type="AlphaFoldDB" id="X1IB25"/>
<gene>
    <name evidence="1" type="ORF">S03H2_62773</name>
</gene>
<proteinExistence type="predicted"/>
<dbReference type="EMBL" id="BARU01040622">
    <property type="protein sequence ID" value="GAH79606.1"/>
    <property type="molecule type" value="Genomic_DNA"/>
</dbReference>
<accession>X1IB25</accession>